<dbReference type="AlphaFoldDB" id="A0A3P1T9Y6"/>
<proteinExistence type="predicted"/>
<dbReference type="EMBL" id="RQZG01000004">
    <property type="protein sequence ID" value="RRD06108.1"/>
    <property type="molecule type" value="Genomic_DNA"/>
</dbReference>
<evidence type="ECO:0000313" key="1">
    <source>
        <dbReference type="EMBL" id="RRD06108.1"/>
    </source>
</evidence>
<evidence type="ECO:0000313" key="2">
    <source>
        <dbReference type="Proteomes" id="UP000280819"/>
    </source>
</evidence>
<dbReference type="RefSeq" id="WP_124843680.1">
    <property type="nucleotide sequence ID" value="NZ_JAUNKP010000045.1"/>
</dbReference>
<comment type="caution">
    <text evidence="1">The sequence shown here is derived from an EMBL/GenBank/DDBJ whole genome shotgun (WGS) entry which is preliminary data.</text>
</comment>
<sequence>MSPAWLRAAASGRARELTVLAEQMGTPLPVRRRISFVSVTDGCGATTVTTEIARMFSLHRTDRILLVTRADADSPRYRWSGTVKRLGGNRTEDPLRTWTESTRGHQLTHDMTLTDWGSAPLSHMRAIASHSHALCLVTPAVRRLIQSTLDVGAELAKQQAVRLAVVDVKGEVGPSIRQLVGNLPLPATLLRHDPRLARGEATPPKLREPDALGLYRLAVGLIQDLSRGYKERAV</sequence>
<accession>A0A3P1T9Y6</accession>
<dbReference type="OrthoDB" id="3723362at2"/>
<gene>
    <name evidence="1" type="ORF">EII34_05340</name>
</gene>
<dbReference type="Proteomes" id="UP000280819">
    <property type="component" value="Unassembled WGS sequence"/>
</dbReference>
<name>A0A3P1T9Y6_9ACTN</name>
<reference evidence="1 2" key="1">
    <citation type="submission" date="2018-11" db="EMBL/GenBank/DDBJ databases">
        <title>Genomes From Bacteria Associated with the Canine Oral Cavity: a Test Case for Automated Genome-Based Taxonomic Assignment.</title>
        <authorList>
            <person name="Coil D.A."/>
            <person name="Jospin G."/>
            <person name="Darling A.E."/>
            <person name="Wallis C."/>
            <person name="Davis I.J."/>
            <person name="Harris S."/>
            <person name="Eisen J.A."/>
            <person name="Holcombe L.J."/>
            <person name="O'Flynn C."/>
        </authorList>
    </citation>
    <scope>NUCLEOTIDE SEQUENCE [LARGE SCALE GENOMIC DNA]</scope>
    <source>
        <strain evidence="1 2">OH887_COT-365</strain>
    </source>
</reference>
<protein>
    <submittedName>
        <fullName evidence="1">Uncharacterized protein</fullName>
    </submittedName>
</protein>
<organism evidence="1 2">
    <name type="scientific">Arachnia propionica</name>
    <dbReference type="NCBI Taxonomy" id="1750"/>
    <lineage>
        <taxon>Bacteria</taxon>
        <taxon>Bacillati</taxon>
        <taxon>Actinomycetota</taxon>
        <taxon>Actinomycetes</taxon>
        <taxon>Propionibacteriales</taxon>
        <taxon>Propionibacteriaceae</taxon>
        <taxon>Arachnia</taxon>
    </lineage>
</organism>